<feature type="domain" description="Trimeric autotransporter adhesin YadA-like stalk" evidence="13">
    <location>
        <begin position="908"/>
        <end position="935"/>
    </location>
</feature>
<evidence type="ECO:0000256" key="6">
    <source>
        <dbReference type="ARBA" id="ARBA00022692"/>
    </source>
</evidence>
<keyword evidence="10" id="KW-0998">Cell outer membrane</keyword>
<evidence type="ECO:0000259" key="12">
    <source>
        <dbReference type="Pfam" id="PF03895"/>
    </source>
</evidence>
<evidence type="ECO:0000256" key="8">
    <source>
        <dbReference type="ARBA" id="ARBA00022927"/>
    </source>
</evidence>
<feature type="domain" description="Trimeric autotransporter adhesin YadA-like stalk" evidence="13">
    <location>
        <begin position="808"/>
        <end position="851"/>
    </location>
</feature>
<dbReference type="STRING" id="1318743.PU02_1338"/>
<accession>A0A0M4LKT9</accession>
<organism evidence="14 15">
    <name type="scientific">Bartonella ancashensis</name>
    <dbReference type="NCBI Taxonomy" id="1318743"/>
    <lineage>
        <taxon>Bacteria</taxon>
        <taxon>Pseudomonadati</taxon>
        <taxon>Pseudomonadota</taxon>
        <taxon>Alphaproteobacteria</taxon>
        <taxon>Hyphomicrobiales</taxon>
        <taxon>Bartonellaceae</taxon>
        <taxon>Bartonella</taxon>
    </lineage>
</organism>
<reference evidence="14 15" key="1">
    <citation type="journal article" date="2015" name="Genome Announc.">
        <title>Complete Genome Sequence of Bartonella ancashensis Strain 20.00, Isolated from the Blood of a Patient with Verruga Peruana.</title>
        <authorList>
            <person name="Hang J."/>
            <person name="Mullins K.E."/>
            <person name="Clifford R.J."/>
            <person name="Onmus-Leone F."/>
            <person name="Yang Y."/>
            <person name="Jiang J."/>
            <person name="Leguia M."/>
            <person name="Kasper M.R."/>
            <person name="Maguina C."/>
            <person name="Lesho E.P."/>
            <person name="Jarman R.G."/>
            <person name="Richards A.L."/>
            <person name="Blazes D."/>
        </authorList>
    </citation>
    <scope>NUCLEOTIDE SEQUENCE [LARGE SCALE GENOMIC DNA]</scope>
    <source>
        <strain evidence="14 15">20.00</strain>
    </source>
</reference>
<dbReference type="Gene3D" id="1.20.5.170">
    <property type="match status" value="3"/>
</dbReference>
<sequence length="1059" mass="115959">MGKKLRFKWDCLGNSSLVHCFPLSKIGVEKAVITAFLSSFFPVFSAVADVVEKNIVPKDAFVMDFFMNETRRKKAPLILEMHNNDQNSSILIPYSIGNSTLNVVMYFDDKVNMRNGYLPFISLYYHPYFDGINIANYHDYKSGDISEIYKRVQENSAGKISIGGRKNKTVQHMISVVPKRLDNAAAIMWLRELEDNKEQDVHELENLAKEKNQEGEKNLVSISNNDLVAQRIALEVKKNRSDLDFSTGVYNYFDDGFYSKAGAIGSKNVESLLCANSNNVMCIGVYSRAEGMGSVALGYESEAIRGPNVAGYDPVTGNVSTTNDYIWKSTYGEIGIGNMNYKVSRQITGVAAGRQDNEAVNVAQLKALRDWMVGKDTSSLIQFRKHANFFGYNEIAIAWDIPDYTGVMNVGTKDGVKRTIRGVRDASLSETSDHAVTGKQLWVTNEKVKTLETSVNAAVVDIVTVKNYTASLEVDMKNSMKNISQYLGGSADISSNIAPMYKIQGKTYRDIGAAFVGIDGSFTDLYEKILNMSSAKDLLVQYHPGSVKIVEDKKPSYISIGQDVETDLISVAASNGDKRILSGVKSGTISQFSTEAVNGAQLWKTEGNLSQYLGGNGDISNGIAPTYEIQGQTYRDVGSAFVGIDQFFTNIKTHITDDIQQRVLLWSDSEDAFVALHAEGEGKKQKKSKLKFLLDGDVSEASTEAITGHQLYMMNNQLASYFGGGAGYDNGQWLAPSFNVIQFSGNGSRSTNKIYNNVSDAFDGISKAVADVNDRLSGVEQETGQSALNWNKETESYDASYKDKPSVITNVADGKITEGSKDAVNGGQLWEAKDDIKKVQNQVNNLEDKVNDFNDKLSDIGNSVDDMKDIIKDVVAKDGSVNYDKDGNGKKTNTITLKGGNESEPVVIDNVADGKIENGSKQAINGGQLHDYAQEQVEIIFDKAKKYTDKKVKNVINEAVSRAKDYTDMKFNTLNYGIENATKEARQAAAISLAVSNLRYNDTPGKLSVAFGSGLWRSQSALSFGTGYTSEDGNILSNFSATSAGGYWGIGAGLSITLN</sequence>
<dbReference type="InterPro" id="IPR005594">
    <property type="entry name" value="YadA_C"/>
</dbReference>
<feature type="domain" description="Trimeric autotransporter adhesin YadA-like stalk" evidence="13">
    <location>
        <begin position="582"/>
        <end position="622"/>
    </location>
</feature>
<evidence type="ECO:0000256" key="5">
    <source>
        <dbReference type="ARBA" id="ARBA00022452"/>
    </source>
</evidence>
<evidence type="ECO:0000256" key="7">
    <source>
        <dbReference type="ARBA" id="ARBA00022729"/>
    </source>
</evidence>
<keyword evidence="5" id="KW-1134">Transmembrane beta strand</keyword>
<evidence type="ECO:0000313" key="14">
    <source>
        <dbReference type="EMBL" id="ALE04152.1"/>
    </source>
</evidence>
<evidence type="ECO:0000256" key="2">
    <source>
        <dbReference type="ARBA" id="ARBA00004442"/>
    </source>
</evidence>
<keyword evidence="15" id="KW-1185">Reference proteome</keyword>
<feature type="domain" description="Trimeric autotransporter adhesin YadA-like C-terminal membrane anchor" evidence="12">
    <location>
        <begin position="1002"/>
        <end position="1057"/>
    </location>
</feature>
<dbReference type="OrthoDB" id="1631723at2"/>
<keyword evidence="4" id="KW-0813">Transport</keyword>
<protein>
    <submittedName>
        <fullName evidence="14">Surface protein/Bartonella adhesin</fullName>
    </submittedName>
</protein>
<evidence type="ECO:0000256" key="10">
    <source>
        <dbReference type="ARBA" id="ARBA00023237"/>
    </source>
</evidence>
<evidence type="ECO:0000256" key="3">
    <source>
        <dbReference type="ARBA" id="ARBA00005848"/>
    </source>
</evidence>
<evidence type="ECO:0000313" key="15">
    <source>
        <dbReference type="Proteomes" id="UP000057213"/>
    </source>
</evidence>
<name>A0A0M4LKT9_9HYPH</name>
<evidence type="ECO:0000256" key="11">
    <source>
        <dbReference type="SAM" id="Coils"/>
    </source>
</evidence>
<dbReference type="GO" id="GO:0009986">
    <property type="term" value="C:cell surface"/>
    <property type="evidence" value="ECO:0007669"/>
    <property type="project" value="UniProtKB-SubCell"/>
</dbReference>
<dbReference type="Pfam" id="PF03895">
    <property type="entry name" value="YadA_anchor"/>
    <property type="match status" value="1"/>
</dbReference>
<comment type="similarity">
    <text evidence="3">Belongs to the autotransporter-2 (AT-2) (TC 1.B.40) family.</text>
</comment>
<feature type="domain" description="Trimeric autotransporter adhesin YadA-like stalk" evidence="13">
    <location>
        <begin position="346"/>
        <end position="369"/>
    </location>
</feature>
<comment type="subcellular location">
    <subcellularLocation>
        <location evidence="2">Cell outer membrane</location>
    </subcellularLocation>
    <subcellularLocation>
        <location evidence="1">Cell surface</location>
    </subcellularLocation>
</comment>
<dbReference type="Pfam" id="PF05662">
    <property type="entry name" value="YadA_stalk"/>
    <property type="match status" value="4"/>
</dbReference>
<keyword evidence="8" id="KW-0653">Protein transport</keyword>
<dbReference type="EMBL" id="CP010401">
    <property type="protein sequence ID" value="ALE04152.1"/>
    <property type="molecule type" value="Genomic_DNA"/>
</dbReference>
<dbReference type="Gene3D" id="6.10.250.2030">
    <property type="match status" value="1"/>
</dbReference>
<evidence type="ECO:0000256" key="1">
    <source>
        <dbReference type="ARBA" id="ARBA00004241"/>
    </source>
</evidence>
<dbReference type="InterPro" id="IPR011049">
    <property type="entry name" value="Serralysin-like_metalloprot_C"/>
</dbReference>
<dbReference type="InterPro" id="IPR045584">
    <property type="entry name" value="Pilin-like"/>
</dbReference>
<dbReference type="NCBIfam" id="NF033870">
    <property type="entry name" value="VOMP_auto_Cterm"/>
    <property type="match status" value="1"/>
</dbReference>
<dbReference type="Gene3D" id="3.30.1300.30">
    <property type="entry name" value="GSPII I/J protein-like"/>
    <property type="match status" value="1"/>
</dbReference>
<dbReference type="KEGG" id="banc:PU02_1338"/>
<keyword evidence="7" id="KW-0732">Signal</keyword>
<dbReference type="GO" id="GO:0015031">
    <property type="term" value="P:protein transport"/>
    <property type="evidence" value="ECO:0007669"/>
    <property type="project" value="UniProtKB-KW"/>
</dbReference>
<evidence type="ECO:0000256" key="9">
    <source>
        <dbReference type="ARBA" id="ARBA00023136"/>
    </source>
</evidence>
<dbReference type="Gene3D" id="2.150.10.10">
    <property type="entry name" value="Serralysin-like metalloprotease, C-terminal"/>
    <property type="match status" value="2"/>
</dbReference>
<dbReference type="PATRIC" id="fig|1318743.3.peg.1352"/>
<feature type="coiled-coil region" evidence="11">
    <location>
        <begin position="829"/>
        <end position="863"/>
    </location>
</feature>
<dbReference type="AlphaFoldDB" id="A0A0M4LKT9"/>
<gene>
    <name evidence="14" type="ORF">PU02_1338</name>
</gene>
<keyword evidence="11" id="KW-0175">Coiled coil</keyword>
<dbReference type="SUPFAM" id="SSF54523">
    <property type="entry name" value="Pili subunits"/>
    <property type="match status" value="1"/>
</dbReference>
<dbReference type="GO" id="GO:0009279">
    <property type="term" value="C:cell outer membrane"/>
    <property type="evidence" value="ECO:0007669"/>
    <property type="project" value="UniProtKB-SubCell"/>
</dbReference>
<keyword evidence="9" id="KW-0472">Membrane</keyword>
<dbReference type="InterPro" id="IPR008635">
    <property type="entry name" value="Coiled_stalk_dom"/>
</dbReference>
<proteinExistence type="inferred from homology"/>
<dbReference type="RefSeq" id="WP_158404021.1">
    <property type="nucleotide sequence ID" value="NZ_CP010401.1"/>
</dbReference>
<evidence type="ECO:0000259" key="13">
    <source>
        <dbReference type="Pfam" id="PF05662"/>
    </source>
</evidence>
<keyword evidence="6" id="KW-0812">Transmembrane</keyword>
<dbReference type="Proteomes" id="UP000057213">
    <property type="component" value="Chromosome"/>
</dbReference>
<dbReference type="SUPFAM" id="SSF101967">
    <property type="entry name" value="Adhesin YadA, collagen-binding domain"/>
    <property type="match status" value="1"/>
</dbReference>
<evidence type="ECO:0000256" key="4">
    <source>
        <dbReference type="ARBA" id="ARBA00022448"/>
    </source>
</evidence>